<feature type="coiled-coil region" evidence="1">
    <location>
        <begin position="513"/>
        <end position="573"/>
    </location>
</feature>
<protein>
    <submittedName>
        <fullName evidence="3">Uncharacterized protein</fullName>
    </submittedName>
</protein>
<feature type="compositionally biased region" description="Basic and acidic residues" evidence="2">
    <location>
        <begin position="59"/>
        <end position="68"/>
    </location>
</feature>
<proteinExistence type="predicted"/>
<feature type="region of interest" description="Disordered" evidence="2">
    <location>
        <begin position="48"/>
        <end position="68"/>
    </location>
</feature>
<keyword evidence="1" id="KW-0175">Coiled coil</keyword>
<dbReference type="EMBL" id="FPBD01000003">
    <property type="protein sequence ID" value="SFT83581.1"/>
    <property type="molecule type" value="Genomic_DNA"/>
</dbReference>
<dbReference type="RefSeq" id="WP_083416890.1">
    <property type="nucleotide sequence ID" value="NZ_FPBD01000003.1"/>
</dbReference>
<evidence type="ECO:0000256" key="1">
    <source>
        <dbReference type="SAM" id="Coils"/>
    </source>
</evidence>
<evidence type="ECO:0000313" key="3">
    <source>
        <dbReference type="EMBL" id="SFT83581.1"/>
    </source>
</evidence>
<feature type="coiled-coil region" evidence="1">
    <location>
        <begin position="900"/>
        <end position="927"/>
    </location>
</feature>
<dbReference type="Proteomes" id="UP000183371">
    <property type="component" value="Unassembled WGS sequence"/>
</dbReference>
<organism evidence="3 4">
    <name type="scientific">Pseudovibrio denitrificans</name>
    <dbReference type="NCBI Taxonomy" id="258256"/>
    <lineage>
        <taxon>Bacteria</taxon>
        <taxon>Pseudomonadati</taxon>
        <taxon>Pseudomonadota</taxon>
        <taxon>Alphaproteobacteria</taxon>
        <taxon>Hyphomicrobiales</taxon>
        <taxon>Stappiaceae</taxon>
        <taxon>Pseudovibrio</taxon>
    </lineage>
</organism>
<dbReference type="AlphaFoldDB" id="A0A1I7B8Y3"/>
<gene>
    <name evidence="3" type="ORF">SAMN05444141_103768</name>
</gene>
<feature type="coiled-coil region" evidence="1">
    <location>
        <begin position="434"/>
        <end position="468"/>
    </location>
</feature>
<keyword evidence="4" id="KW-1185">Reference proteome</keyword>
<name>A0A1I7B8Y3_9HYPH</name>
<evidence type="ECO:0000256" key="2">
    <source>
        <dbReference type="SAM" id="MobiDB-lite"/>
    </source>
</evidence>
<evidence type="ECO:0000313" key="4">
    <source>
        <dbReference type="Proteomes" id="UP000183371"/>
    </source>
</evidence>
<feature type="coiled-coil region" evidence="1">
    <location>
        <begin position="230"/>
        <end position="257"/>
    </location>
</feature>
<reference evidence="4" key="1">
    <citation type="submission" date="2016-10" db="EMBL/GenBank/DDBJ databases">
        <authorList>
            <person name="Varghese N."/>
            <person name="Submissions S."/>
        </authorList>
    </citation>
    <scope>NUCLEOTIDE SEQUENCE [LARGE SCALE GENOMIC DNA]</scope>
    <source>
        <strain evidence="4">DSM 17465</strain>
    </source>
</reference>
<accession>A0A1I7B8Y3</accession>
<sequence length="1214" mass="135744">MPENKLTPEQHQWAQKVYRHLQWKFPLVEGDPHEDDELEEIPLDDVELNTSSLSNTEDAVEKPVSELEARKKAHDAELSSLYKRLKRIRKSIEVAGKRSKVFTEEDETQDLFEAAKALGEEQIALATEVSGQKDQDGFHDLGAIKGHLDKADHYLKTMQAAYQKGQGTAVEELEDLKKTAARYQQRVEEFHKERAPLTNWSVDLSAVDSAYSAALDNFTEMNRAISGYVVSEVNRTLDVAKEKLAQLKEATDSAKRYADASGTELLLKVSIAERTIKDLSEQSITLDDTPDQLGAFNKAHDEAVVEAKKANDAVLGKRGRDCEAALTKADKSISHMQQILLLARTAAAESEFAPSDDVDETFLQQLADDVSTQEKIVDELNGQRDLVKNHGINYPSFEAAYQSAQTAILGAQAALLARNGFSAQASIHDVRDAAEDMKDYIAEAESALEVLAEQIRDLRRALEPLADKRKDFEKYAQADEKFGGKQLGRFDAVCAEVSALIDYAEVCMQGQRVEEADQAVGNSRNGLKRLEKEAKSLLWMPQVSSAATEDEAREMLEKAIARVRADVQDYDKMRSVFRDNEELKIYAHLFDKAADYVSQAEDQLARKRFANAEDALDNARVTLDSMEIAYERGADTAAKVEGFLADVEAAKDRISTVYDQGMALQNPDHKNDFLSYNSIATDFAFQVEGLIADGRVKDARAILSNLKVALANLERCVTQKPPKKKKAKAELKATEAPVQEQEIQAEAVDPKAAEQKELGQQLDQIRNAINTIFSQARPHCVDEYVKDLEEAYASAMQQQEEASAALTAGDLDGARKAASSAKQVLSVMQTIQDNSRQILTSLLNGLSEGATYYDTLISGIYQKRAEFDDWSVDLAQFDSAHNTAQETLRNLHKAIKDQIAEHAKTLLDKLEDDKQALEEAYAETCENRDMLRSDLIIQVSDKQTKLSQLFAQQYRFDGNEALLERFAKQHAMALVCAQVMLDNLKAENGKEVENQFAKFDECVAALEEMLKEAPLPSAENQTPEIDEDESIAIGIEQTYRQLKSFGKRKDLFKNKEDLAEYNSLVKEVETYLQDAEAQLGGRDAKSAFDKVEAAMENVRAAFERGQRTAATLEAYQIKVEELADTINQLFGQRSVIQDDDDMAIFVDHNETASEAAYKIESFLKNGKITEAEVQFGFLRSLIASMERLLKQQVTKQRKGMFRQRRGAIRRGKKK</sequence>